<name>A0A7C8MM33_9PLEO</name>
<accession>A0A7C8MM33</accession>
<dbReference type="EMBL" id="JAADJZ010000009">
    <property type="protein sequence ID" value="KAF2872524.1"/>
    <property type="molecule type" value="Genomic_DNA"/>
</dbReference>
<comment type="caution">
    <text evidence="1">The sequence shown here is derived from an EMBL/GenBank/DDBJ whole genome shotgun (WGS) entry which is preliminary data.</text>
</comment>
<evidence type="ECO:0000313" key="2">
    <source>
        <dbReference type="Proteomes" id="UP000481861"/>
    </source>
</evidence>
<sequence>MFVLIVQQCDLTREYCLSRAPLTETRSPELRLKTIECHSCSILSYSLVELQRCVKHDCFGGVRIYLLSSRAPVSVRGAPSAEIYRSHGVKTEDGNFQYTWTLQSLNCHLLPGLTIYSQELKRKAARGTQGIAQSGQSYLLLKYCNLVITHRNSQAKWERRLWL</sequence>
<organism evidence="1 2">
    <name type="scientific">Massariosphaeria phaeospora</name>
    <dbReference type="NCBI Taxonomy" id="100035"/>
    <lineage>
        <taxon>Eukaryota</taxon>
        <taxon>Fungi</taxon>
        <taxon>Dikarya</taxon>
        <taxon>Ascomycota</taxon>
        <taxon>Pezizomycotina</taxon>
        <taxon>Dothideomycetes</taxon>
        <taxon>Pleosporomycetidae</taxon>
        <taxon>Pleosporales</taxon>
        <taxon>Pleosporales incertae sedis</taxon>
        <taxon>Massariosphaeria</taxon>
    </lineage>
</organism>
<protein>
    <submittedName>
        <fullName evidence="1">Uncharacterized protein</fullName>
    </submittedName>
</protein>
<dbReference type="AlphaFoldDB" id="A0A7C8MM33"/>
<reference evidence="1 2" key="1">
    <citation type="submission" date="2020-01" db="EMBL/GenBank/DDBJ databases">
        <authorList>
            <consortium name="DOE Joint Genome Institute"/>
            <person name="Haridas S."/>
            <person name="Albert R."/>
            <person name="Binder M."/>
            <person name="Bloem J."/>
            <person name="Labutti K."/>
            <person name="Salamov A."/>
            <person name="Andreopoulos B."/>
            <person name="Baker S.E."/>
            <person name="Barry K."/>
            <person name="Bills G."/>
            <person name="Bluhm B.H."/>
            <person name="Cannon C."/>
            <person name="Castanera R."/>
            <person name="Culley D.E."/>
            <person name="Daum C."/>
            <person name="Ezra D."/>
            <person name="Gonzalez J.B."/>
            <person name="Henrissat B."/>
            <person name="Kuo A."/>
            <person name="Liang C."/>
            <person name="Lipzen A."/>
            <person name="Lutzoni F."/>
            <person name="Magnuson J."/>
            <person name="Mondo S."/>
            <person name="Nolan M."/>
            <person name="Ohm R."/>
            <person name="Pangilinan J."/>
            <person name="Park H.-J.H."/>
            <person name="Ramirez L."/>
            <person name="Alfaro M."/>
            <person name="Sun H."/>
            <person name="Tritt A."/>
            <person name="Yoshinaga Y."/>
            <person name="Zwiers L.-H.L."/>
            <person name="Turgeon B.G."/>
            <person name="Goodwin S.B."/>
            <person name="Spatafora J.W."/>
            <person name="Crous P.W."/>
            <person name="Grigoriev I.V."/>
        </authorList>
    </citation>
    <scope>NUCLEOTIDE SEQUENCE [LARGE SCALE GENOMIC DNA]</scope>
    <source>
        <strain evidence="1 2">CBS 611.86</strain>
    </source>
</reference>
<dbReference type="Proteomes" id="UP000481861">
    <property type="component" value="Unassembled WGS sequence"/>
</dbReference>
<gene>
    <name evidence="1" type="ORF">BDV95DRAFT_387530</name>
</gene>
<proteinExistence type="predicted"/>
<evidence type="ECO:0000313" key="1">
    <source>
        <dbReference type="EMBL" id="KAF2872524.1"/>
    </source>
</evidence>
<keyword evidence="2" id="KW-1185">Reference proteome</keyword>